<protein>
    <submittedName>
        <fullName evidence="3">ATP-binding protein</fullName>
    </submittedName>
</protein>
<name>A0A6L9SE04_9ACTN</name>
<feature type="compositionally biased region" description="Polar residues" evidence="1">
    <location>
        <begin position="427"/>
        <end position="440"/>
    </location>
</feature>
<gene>
    <name evidence="3" type="ORF">G1H10_24575</name>
</gene>
<evidence type="ECO:0000256" key="1">
    <source>
        <dbReference type="SAM" id="MobiDB-lite"/>
    </source>
</evidence>
<feature type="domain" description="AAA" evidence="2">
    <location>
        <begin position="62"/>
        <end position="201"/>
    </location>
</feature>
<dbReference type="Pfam" id="PF13173">
    <property type="entry name" value="AAA_14"/>
    <property type="match status" value="1"/>
</dbReference>
<organism evidence="3 4">
    <name type="scientific">Phytoactinopolyspora halotolerans</name>
    <dbReference type="NCBI Taxonomy" id="1981512"/>
    <lineage>
        <taxon>Bacteria</taxon>
        <taxon>Bacillati</taxon>
        <taxon>Actinomycetota</taxon>
        <taxon>Actinomycetes</taxon>
        <taxon>Jiangellales</taxon>
        <taxon>Jiangellaceae</taxon>
        <taxon>Phytoactinopolyspora</taxon>
    </lineage>
</organism>
<keyword evidence="4" id="KW-1185">Reference proteome</keyword>
<dbReference type="SUPFAM" id="SSF52540">
    <property type="entry name" value="P-loop containing nucleoside triphosphate hydrolases"/>
    <property type="match status" value="1"/>
</dbReference>
<dbReference type="PANTHER" id="PTHR33295:SF18">
    <property type="entry name" value="AAA+ ATPASE DOMAIN-CONTAINING PROTEIN"/>
    <property type="match status" value="1"/>
</dbReference>
<dbReference type="Proteomes" id="UP000475214">
    <property type="component" value="Unassembled WGS sequence"/>
</dbReference>
<accession>A0A6L9SE04</accession>
<dbReference type="GO" id="GO:0005524">
    <property type="term" value="F:ATP binding"/>
    <property type="evidence" value="ECO:0007669"/>
    <property type="project" value="UniProtKB-KW"/>
</dbReference>
<dbReference type="InterPro" id="IPR027417">
    <property type="entry name" value="P-loop_NTPase"/>
</dbReference>
<evidence type="ECO:0000313" key="3">
    <source>
        <dbReference type="EMBL" id="NEE03347.1"/>
    </source>
</evidence>
<dbReference type="RefSeq" id="WP_163742937.1">
    <property type="nucleotide sequence ID" value="NZ_JAAGOA010000021.1"/>
</dbReference>
<dbReference type="AlphaFoldDB" id="A0A6L9SE04"/>
<feature type="region of interest" description="Disordered" evidence="1">
    <location>
        <begin position="412"/>
        <end position="468"/>
    </location>
</feature>
<comment type="caution">
    <text evidence="3">The sequence shown here is derived from an EMBL/GenBank/DDBJ whole genome shotgun (WGS) entry which is preliminary data.</text>
</comment>
<keyword evidence="3" id="KW-0547">Nucleotide-binding</keyword>
<keyword evidence="3" id="KW-0067">ATP-binding</keyword>
<dbReference type="EMBL" id="JAAGOA010000021">
    <property type="protein sequence ID" value="NEE03347.1"/>
    <property type="molecule type" value="Genomic_DNA"/>
</dbReference>
<dbReference type="PANTHER" id="PTHR33295">
    <property type="entry name" value="ATPASE"/>
    <property type="match status" value="1"/>
</dbReference>
<dbReference type="InterPro" id="IPR041682">
    <property type="entry name" value="AAA_14"/>
</dbReference>
<reference evidence="3 4" key="1">
    <citation type="submission" date="2020-02" db="EMBL/GenBank/DDBJ databases">
        <authorList>
            <person name="Li X.-J."/>
            <person name="Han X.-M."/>
        </authorList>
    </citation>
    <scope>NUCLEOTIDE SEQUENCE [LARGE SCALE GENOMIC DNA]</scope>
    <source>
        <strain evidence="3 4">CCTCC AB 2017055</strain>
    </source>
</reference>
<evidence type="ECO:0000313" key="4">
    <source>
        <dbReference type="Proteomes" id="UP000475214"/>
    </source>
</evidence>
<evidence type="ECO:0000259" key="2">
    <source>
        <dbReference type="Pfam" id="PF13173"/>
    </source>
</evidence>
<proteinExistence type="predicted"/>
<sequence length="468" mass="51161">MRVDDLRAFLRQANPWWSSPVERIDPTAWTADDRLLQRRATHDLGYRSDVLADVATGPLDDSLYVLRGPRRVGKSVVLRDLAAAPCARGDIDPRQIIYIPADTFRVRDLRRAVMLAMQLTRPIAASRRVWLFDEITGIEGWTAEIKSLRDNDRFGDDTVVFTGSSAAGAEHAVRDLGAGRAGESNTTPFRTLLPMTFRDFLEATGTGSHAVDATSPQHLQSSDAAEVLVALEPILDDLDMAWQRYLEAGGFPRAVAEHHRDGAVSPAFYGDLASWLTADIDPSAQADSVALLMTELHSRTTTPLNVRDLAMSMGYTRDQAIARLNKIVRSYAGLWCPQLNDQGRRVTGAQPKFYLIDPVLAWLGHATRPGLAAPDFTRLTESALAVSLARVIETKSPGRWTAGDTVGYSRTTSGKEVDFAPLPVPSPSGSNGPYRSSRNGSRMGGAPKLEPLKADTNAVSSRPRTSWT</sequence>
<feature type="compositionally biased region" description="Polar residues" evidence="1">
    <location>
        <begin position="457"/>
        <end position="468"/>
    </location>
</feature>